<keyword evidence="4" id="KW-1185">Reference proteome</keyword>
<organism evidence="3 4">
    <name type="scientific">Dibothriocephalus latus</name>
    <name type="common">Fish tapeworm</name>
    <name type="synonym">Diphyllobothrium latum</name>
    <dbReference type="NCBI Taxonomy" id="60516"/>
    <lineage>
        <taxon>Eukaryota</taxon>
        <taxon>Metazoa</taxon>
        <taxon>Spiralia</taxon>
        <taxon>Lophotrochozoa</taxon>
        <taxon>Platyhelminthes</taxon>
        <taxon>Cestoda</taxon>
        <taxon>Eucestoda</taxon>
        <taxon>Diphyllobothriidea</taxon>
        <taxon>Diphyllobothriidae</taxon>
        <taxon>Dibothriocephalus</taxon>
    </lineage>
</organism>
<dbReference type="Gene3D" id="1.20.58.1980">
    <property type="match status" value="1"/>
</dbReference>
<gene>
    <name evidence="3" type="ORF">DILT_LOCUS9594</name>
</gene>
<dbReference type="GO" id="GO:0008017">
    <property type="term" value="F:microtubule binding"/>
    <property type="evidence" value="ECO:0007669"/>
    <property type="project" value="InterPro"/>
</dbReference>
<reference evidence="3 4" key="1">
    <citation type="submission" date="2018-11" db="EMBL/GenBank/DDBJ databases">
        <authorList>
            <consortium name="Pathogen Informatics"/>
        </authorList>
    </citation>
    <scope>NUCLEOTIDE SEQUENCE [LARGE SCALE GENOMIC DNA]</scope>
</reference>
<dbReference type="SUPFAM" id="SSF52540">
    <property type="entry name" value="P-loop containing nucleoside triphosphate hydrolases"/>
    <property type="match status" value="1"/>
</dbReference>
<evidence type="ECO:0000256" key="1">
    <source>
        <dbReference type="PROSITE-ProRule" id="PRU00283"/>
    </source>
</evidence>
<dbReference type="GO" id="GO:0007018">
    <property type="term" value="P:microtubule-based movement"/>
    <property type="evidence" value="ECO:0007669"/>
    <property type="project" value="InterPro"/>
</dbReference>
<evidence type="ECO:0000313" key="3">
    <source>
        <dbReference type="EMBL" id="VDN13763.1"/>
    </source>
</evidence>
<comment type="caution">
    <text evidence="1">Lacks conserved residue(s) required for the propagation of feature annotation.</text>
</comment>
<protein>
    <recommendedName>
        <fullName evidence="2">Kinesin motor domain-containing protein</fullName>
    </recommendedName>
</protein>
<evidence type="ECO:0000259" key="2">
    <source>
        <dbReference type="PROSITE" id="PS50067"/>
    </source>
</evidence>
<sequence>MCPGKRILKMLRFACSVAIIKNYFGPTFQACLIVNVSSEPKSLHETLSTLLFGANARQIALGPAKAHIYQAREATS</sequence>
<name>A0A3P7LS43_DIBLA</name>
<dbReference type="InterPro" id="IPR001752">
    <property type="entry name" value="Kinesin_motor_dom"/>
</dbReference>
<feature type="domain" description="Kinesin motor" evidence="2">
    <location>
        <begin position="1"/>
        <end position="59"/>
    </location>
</feature>
<proteinExistence type="inferred from homology"/>
<dbReference type="GO" id="GO:0003777">
    <property type="term" value="F:microtubule motor activity"/>
    <property type="evidence" value="ECO:0007669"/>
    <property type="project" value="InterPro"/>
</dbReference>
<dbReference type="InterPro" id="IPR027417">
    <property type="entry name" value="P-loop_NTPase"/>
</dbReference>
<dbReference type="GO" id="GO:0005524">
    <property type="term" value="F:ATP binding"/>
    <property type="evidence" value="ECO:0007669"/>
    <property type="project" value="InterPro"/>
</dbReference>
<accession>A0A3P7LS43</accession>
<evidence type="ECO:0000313" key="4">
    <source>
        <dbReference type="Proteomes" id="UP000281553"/>
    </source>
</evidence>
<dbReference type="EMBL" id="UYRU01057279">
    <property type="protein sequence ID" value="VDN13763.1"/>
    <property type="molecule type" value="Genomic_DNA"/>
</dbReference>
<dbReference type="Proteomes" id="UP000281553">
    <property type="component" value="Unassembled WGS sequence"/>
</dbReference>
<dbReference type="PROSITE" id="PS50067">
    <property type="entry name" value="KINESIN_MOTOR_2"/>
    <property type="match status" value="1"/>
</dbReference>
<dbReference type="AlphaFoldDB" id="A0A3P7LS43"/>
<comment type="similarity">
    <text evidence="1">Belongs to the TRAFAC class myosin-kinesin ATPase superfamily. Kinesin family.</text>
</comment>